<reference evidence="3 4" key="1">
    <citation type="submission" date="2023-03" db="EMBL/GenBank/DDBJ databases">
        <title>Genome insight into feeding habits of ladybird beetles.</title>
        <authorList>
            <person name="Li H.-S."/>
            <person name="Huang Y.-H."/>
            <person name="Pang H."/>
        </authorList>
    </citation>
    <scope>NUCLEOTIDE SEQUENCE [LARGE SCALE GENOMIC DNA]</scope>
    <source>
        <strain evidence="3">SYSU_2023b</strain>
        <tissue evidence="3">Whole body</tissue>
    </source>
</reference>
<feature type="region of interest" description="Disordered" evidence="2">
    <location>
        <begin position="655"/>
        <end position="679"/>
    </location>
</feature>
<evidence type="ECO:0000256" key="2">
    <source>
        <dbReference type="SAM" id="MobiDB-lite"/>
    </source>
</evidence>
<feature type="region of interest" description="Disordered" evidence="2">
    <location>
        <begin position="492"/>
        <end position="516"/>
    </location>
</feature>
<feature type="region of interest" description="Disordered" evidence="2">
    <location>
        <begin position="809"/>
        <end position="832"/>
    </location>
</feature>
<evidence type="ECO:0000313" key="4">
    <source>
        <dbReference type="Proteomes" id="UP001431783"/>
    </source>
</evidence>
<organism evidence="3 4">
    <name type="scientific">Henosepilachna vigintioctopunctata</name>
    <dbReference type="NCBI Taxonomy" id="420089"/>
    <lineage>
        <taxon>Eukaryota</taxon>
        <taxon>Metazoa</taxon>
        <taxon>Ecdysozoa</taxon>
        <taxon>Arthropoda</taxon>
        <taxon>Hexapoda</taxon>
        <taxon>Insecta</taxon>
        <taxon>Pterygota</taxon>
        <taxon>Neoptera</taxon>
        <taxon>Endopterygota</taxon>
        <taxon>Coleoptera</taxon>
        <taxon>Polyphaga</taxon>
        <taxon>Cucujiformia</taxon>
        <taxon>Coccinelloidea</taxon>
        <taxon>Coccinellidae</taxon>
        <taxon>Epilachninae</taxon>
        <taxon>Epilachnini</taxon>
        <taxon>Henosepilachna</taxon>
    </lineage>
</organism>
<protein>
    <submittedName>
        <fullName evidence="3">Uncharacterized protein</fullName>
    </submittedName>
</protein>
<accession>A0AAW1V1M6</accession>
<dbReference type="Proteomes" id="UP001431783">
    <property type="component" value="Unassembled WGS sequence"/>
</dbReference>
<gene>
    <name evidence="3" type="ORF">WA026_013635</name>
</gene>
<comment type="caution">
    <text evidence="3">The sequence shown here is derived from an EMBL/GenBank/DDBJ whole genome shotgun (WGS) entry which is preliminary data.</text>
</comment>
<sequence>MALSNNNQAAFWEAMKEKYEKRNENLRQQEICLRERLEQLKQLMEQQQTNDDCDCVPEKLEKPSLVQCLVQKGKELILGSCTCGDPKIGQEFLCACHIVDPKIPLNFDSNAGSNQVVTSPEGCLNKECDFYNPQIANPSEDPSIFSLKTTDIYYMDKLAELVKAEKCMQNKITELENKERCYITALQDVNELMKKKPKNDPLRKEFDRIVECLEGENRKLKNELEDLRLELKHCFERVEGPLRRSLENQREKCADMEKKLKNFQEKMTNKEDNYLKEINEIKAKLCQACCTMVDLNKVNSRLKNDLVSLENKCLSLEDELVKQQLKEAENILKFKKVICRRSVPVDSFNRGDDSEQDLEHIARKLSETLKEVYPCVNKVPTELTETVKGIKQLTELVGEKEQRRKKRNGKVQSGVMPTTSQIESFCCCYNIDESCPASAVVVKRASTAPEVAVKDTVDEEKLLEIEPKKIADENVVETASKACECEIEYERSSQQTATPDTAEQQLSKKAEDVAPPQEQIPKTMQDVALSVCSCYDEILEKAAPPQEEIPKTTQDVALSVCSCYDEILEKAAPPQEEIPKTMQDVALSVCSCGDEVSINIGKTEEQTSKNIQDTTEYSCPANDQARRKSGTVEDEAQSNCACGDQESTIEAAEEEASKKIEDEIDSNCSCDDQDSKKTGPSEEVIAVKDLEPLCPAGICDLQNKLKLKVDTTCDIIDMPPNDIHVVTTLAKTGSLEITTEGPPGVIETKVNYLPCGKIEIVTKLIDRNKLTSFLEGKLLPLPDQQPESTCNDSKTCGGQCEISTGDCVEQENNDKKSTNGTKPTDQLLSSAPYGSVNIHNNFVLVGETRIDHVIENEWKNTKFDNDAKEECDVSNLMSNVKRMHKNKEPIYSEDSPNKEFRLASRPSLTDIEKYSHENVPISGDSLNSFVHPDALETISECDEDENSTRNDLKQYSEDTFEKEEVFDRSDASCNTCQDILGDLNIRDEDLSDACCNTSKVTIGDFSMKDEDLSEASCNTSEEAIPDLNMKDEVLPDHRKLKMNANQQIKT</sequence>
<dbReference type="EMBL" id="JARQZJ010000097">
    <property type="protein sequence ID" value="KAK9885764.1"/>
    <property type="molecule type" value="Genomic_DNA"/>
</dbReference>
<keyword evidence="1" id="KW-0175">Coiled coil</keyword>
<feature type="compositionally biased region" description="Polar residues" evidence="2">
    <location>
        <begin position="818"/>
        <end position="829"/>
    </location>
</feature>
<feature type="region of interest" description="Disordered" evidence="2">
    <location>
        <begin position="603"/>
        <end position="632"/>
    </location>
</feature>
<name>A0AAW1V1M6_9CUCU</name>
<proteinExistence type="predicted"/>
<feature type="region of interest" description="Disordered" evidence="2">
    <location>
        <begin position="1029"/>
        <end position="1050"/>
    </location>
</feature>
<feature type="compositionally biased region" description="Polar residues" evidence="2">
    <location>
        <begin position="608"/>
        <end position="617"/>
    </location>
</feature>
<evidence type="ECO:0000313" key="3">
    <source>
        <dbReference type="EMBL" id="KAK9885764.1"/>
    </source>
</evidence>
<dbReference type="AlphaFoldDB" id="A0AAW1V1M6"/>
<feature type="compositionally biased region" description="Polar residues" evidence="2">
    <location>
        <begin position="492"/>
        <end position="505"/>
    </location>
</feature>
<feature type="coiled-coil region" evidence="1">
    <location>
        <begin position="203"/>
        <end position="326"/>
    </location>
</feature>
<evidence type="ECO:0000256" key="1">
    <source>
        <dbReference type="SAM" id="Coils"/>
    </source>
</evidence>
<keyword evidence="4" id="KW-1185">Reference proteome</keyword>
<feature type="coiled-coil region" evidence="1">
    <location>
        <begin position="9"/>
        <end position="50"/>
    </location>
</feature>